<keyword evidence="2" id="KW-1185">Reference proteome</keyword>
<name>A0ABM5MNJ5_RICS1</name>
<evidence type="ECO:0000313" key="1">
    <source>
        <dbReference type="EMBL" id="AEV91946.1"/>
    </source>
</evidence>
<organism evidence="1 2">
    <name type="scientific">Rickettsia slovaca (strain 13-B)</name>
    <dbReference type="NCBI Taxonomy" id="941638"/>
    <lineage>
        <taxon>Bacteria</taxon>
        <taxon>Pseudomonadati</taxon>
        <taxon>Pseudomonadota</taxon>
        <taxon>Alphaproteobacteria</taxon>
        <taxon>Rickettsiales</taxon>
        <taxon>Rickettsiaceae</taxon>
        <taxon>Rickettsieae</taxon>
        <taxon>Rickettsia</taxon>
        <taxon>spotted fever group</taxon>
    </lineage>
</organism>
<dbReference type="EMBL" id="CP002428">
    <property type="protein sequence ID" value="AEV91946.1"/>
    <property type="molecule type" value="Genomic_DNA"/>
</dbReference>
<reference evidence="1 2" key="1">
    <citation type="journal article" date="2012" name="J. Bacteriol.">
        <title>Complete genome sequence of Rickettsia slovaca, the agent of tick-borne lymphadenitis.</title>
        <authorList>
            <person name="Fournier P.E."/>
            <person name="El Karkouri K."/>
            <person name="Robert C."/>
            <person name="Medigue C."/>
            <person name="Raoult D."/>
        </authorList>
    </citation>
    <scope>NUCLEOTIDE SEQUENCE [LARGE SCALE GENOMIC DNA]</scope>
    <source>
        <strain evidence="1 2">13-B</strain>
    </source>
</reference>
<sequence>MGLFKVLLQSSVFRHCEENYEVIDEAISGYLTRLPRSLLLLAMTIRFLRRNNISDF</sequence>
<proteinExistence type="predicted"/>
<protein>
    <submittedName>
        <fullName evidence="1">Uncharacterized protein</fullName>
    </submittedName>
</protein>
<dbReference type="Proteomes" id="UP000005443">
    <property type="component" value="Chromosome"/>
</dbReference>
<gene>
    <name evidence="1" type="ordered locus">Rsl_346</name>
</gene>
<evidence type="ECO:0000313" key="2">
    <source>
        <dbReference type="Proteomes" id="UP000005443"/>
    </source>
</evidence>
<accession>A0ABM5MNJ5</accession>